<keyword evidence="2" id="KW-1133">Transmembrane helix</keyword>
<keyword evidence="4" id="KW-1185">Reference proteome</keyword>
<comment type="caution">
    <text evidence="3">The sequence shown here is derived from an EMBL/GenBank/DDBJ whole genome shotgun (WGS) entry which is preliminary data.</text>
</comment>
<sequence>MAVAVSIEPAALAAAPGEAAQATVSVRNDTGIVEEYRLHALGPGGEYVTLAPDLVSVYPGRTETVVVTVLVPRSSAVPAGELDVAIQVTPVIAPAGTEDADVPRTTEPEVVEFVIRVEEFAAVGAEIVPKVSRSRGRKRVRLAVDNNGNTPTAAALVGAGTERLRVIPRDPEVLIDAGHAQFVRVTLSPRRRVWRGQAVSHPYSVTVTPASGDPLVVDGIHMQDPVFPSWFWKALLALAALIALLILLWNLLLKPTVEQTARDAVKEPLAEVQGQAQDAQKTADGAQQTADEAKAAAGSGGGTSTPPPAPPQPTSEDQTYTLTVTAGKGKNATSSVPAIPDGSALQITDLVFNNPQGDVATLQLAYGQKVLLSLSTENYRDLDLHFVTPIQVPSGQTLQARLNCIAPGQPTGRTPDNCVSSVLITGTLVTPPPAG</sequence>
<dbReference type="RefSeq" id="WP_396639674.1">
    <property type="nucleotide sequence ID" value="NZ_JBIQWL010000002.1"/>
</dbReference>
<name>A0ABW7Q4E3_9MICO</name>
<organism evidence="3 4">
    <name type="scientific">Microbacterium alkaliflavum</name>
    <dbReference type="NCBI Taxonomy" id="3248839"/>
    <lineage>
        <taxon>Bacteria</taxon>
        <taxon>Bacillati</taxon>
        <taxon>Actinomycetota</taxon>
        <taxon>Actinomycetes</taxon>
        <taxon>Micrococcales</taxon>
        <taxon>Microbacteriaceae</taxon>
        <taxon>Microbacterium</taxon>
    </lineage>
</organism>
<accession>A0ABW7Q4E3</accession>
<protein>
    <recommendedName>
        <fullName evidence="5">Hydrolytic protein</fullName>
    </recommendedName>
</protein>
<evidence type="ECO:0000313" key="4">
    <source>
        <dbReference type="Proteomes" id="UP001610861"/>
    </source>
</evidence>
<feature type="region of interest" description="Disordered" evidence="1">
    <location>
        <begin position="272"/>
        <end position="317"/>
    </location>
</feature>
<evidence type="ECO:0000256" key="1">
    <source>
        <dbReference type="SAM" id="MobiDB-lite"/>
    </source>
</evidence>
<evidence type="ECO:0008006" key="5">
    <source>
        <dbReference type="Google" id="ProtNLM"/>
    </source>
</evidence>
<reference evidence="3 4" key="1">
    <citation type="submission" date="2024-09" db="EMBL/GenBank/DDBJ databases">
        <authorList>
            <person name="Pan X."/>
        </authorList>
    </citation>
    <scope>NUCLEOTIDE SEQUENCE [LARGE SCALE GENOMIC DNA]</scope>
    <source>
        <strain evidence="3 4">B2969</strain>
    </source>
</reference>
<dbReference type="Proteomes" id="UP001610861">
    <property type="component" value="Unassembled WGS sequence"/>
</dbReference>
<keyword evidence="2" id="KW-0472">Membrane</keyword>
<keyword evidence="2" id="KW-0812">Transmembrane</keyword>
<evidence type="ECO:0000256" key="2">
    <source>
        <dbReference type="SAM" id="Phobius"/>
    </source>
</evidence>
<gene>
    <name evidence="3" type="ORF">ACH3VR_05025</name>
</gene>
<dbReference type="EMBL" id="JBIQWL010000002">
    <property type="protein sequence ID" value="MFH8249716.1"/>
    <property type="molecule type" value="Genomic_DNA"/>
</dbReference>
<feature type="transmembrane region" description="Helical" evidence="2">
    <location>
        <begin position="230"/>
        <end position="252"/>
    </location>
</feature>
<evidence type="ECO:0000313" key="3">
    <source>
        <dbReference type="EMBL" id="MFH8249716.1"/>
    </source>
</evidence>
<proteinExistence type="predicted"/>